<dbReference type="Pfam" id="PF05136">
    <property type="entry name" value="Phage_portal_2"/>
    <property type="match status" value="1"/>
</dbReference>
<dbReference type="Proteomes" id="UP000236745">
    <property type="component" value="Unassembled WGS sequence"/>
</dbReference>
<dbReference type="OrthoDB" id="622132at2"/>
<dbReference type="NCBIfam" id="TIGR01539">
    <property type="entry name" value="portal_lambda"/>
    <property type="match status" value="1"/>
</dbReference>
<feature type="compositionally biased region" description="Low complexity" evidence="1">
    <location>
        <begin position="485"/>
        <end position="495"/>
    </location>
</feature>
<protein>
    <submittedName>
        <fullName evidence="2">Phage portal protein, lambda family</fullName>
    </submittedName>
</protein>
<accession>A0A1H5XTL4</accession>
<dbReference type="AlphaFoldDB" id="A0A1H5XTL4"/>
<dbReference type="RefSeq" id="WP_104002398.1">
    <property type="nucleotide sequence ID" value="NZ_FNVQ01000001.1"/>
</dbReference>
<evidence type="ECO:0000256" key="1">
    <source>
        <dbReference type="SAM" id="MobiDB-lite"/>
    </source>
</evidence>
<dbReference type="GO" id="GO:0019068">
    <property type="term" value="P:virion assembly"/>
    <property type="evidence" value="ECO:0007669"/>
    <property type="project" value="InterPro"/>
</dbReference>
<reference evidence="2 3" key="1">
    <citation type="submission" date="2016-10" db="EMBL/GenBank/DDBJ databases">
        <authorList>
            <person name="de Groot N.N."/>
        </authorList>
    </citation>
    <scope>NUCLEOTIDE SEQUENCE [LARGE SCALE GENOMIC DNA]</scope>
    <source>
        <strain evidence="2 3">DSM 22012</strain>
    </source>
</reference>
<name>A0A1H5XTL4_9GAMM</name>
<dbReference type="EMBL" id="FNVQ01000001">
    <property type="protein sequence ID" value="SEG15061.1"/>
    <property type="molecule type" value="Genomic_DNA"/>
</dbReference>
<keyword evidence="3" id="KW-1185">Reference proteome</keyword>
<dbReference type="InterPro" id="IPR006429">
    <property type="entry name" value="Phage_lambda_portal"/>
</dbReference>
<organism evidence="2 3">
    <name type="scientific">Marinobacterium lutimaris</name>
    <dbReference type="NCBI Taxonomy" id="568106"/>
    <lineage>
        <taxon>Bacteria</taxon>
        <taxon>Pseudomonadati</taxon>
        <taxon>Pseudomonadota</taxon>
        <taxon>Gammaproteobacteria</taxon>
        <taxon>Oceanospirillales</taxon>
        <taxon>Oceanospirillaceae</taxon>
        <taxon>Marinobacterium</taxon>
    </lineage>
</organism>
<proteinExistence type="predicted"/>
<dbReference type="GO" id="GO:0005198">
    <property type="term" value="F:structural molecule activity"/>
    <property type="evidence" value="ECO:0007669"/>
    <property type="project" value="InterPro"/>
</dbReference>
<sequence>MHWTDRLIAPFSPERAVSRARARQVLAAYEAASPRRTRKNKGDNASGTHVAGAAETLRGQARHLDQNHDLAKAVLNTLVTRVIGKNGINVEPMPKKLDGSIDRELAKKISQLRKRWAKSPETTGELSLAMSEQLLGRTWFRDGEALIKDVMGNVPKYTHLGVVPYSIELLEPDYCPIELNDSGRNIRQGIQRNGWGRANYYYLLTSHPGDMTRLVTSADTKAVNADLIHHLKLIDRLHQNRGVSVFAAVMDRLNNLKDYEEAEQVAARIAAAMAFYIRKGMPEMYGDTALDNDTDTEGNRLFEISPGTVFDDLRPGEDVGTIQSNRPSGLLTPYRDAMQRAVAGGTWCSYSASSKNYNGTYSAQRQELVESWEDYQLLTGWFVHMVTRPVYERFLRMAVMSGKIELPDDIDMDSLYDADYFGPQMPWIDPQREANGNRITLGNMTKAPQQIIRSAGGNPDEVIDLWAQWQQQVRENEVTPPPGGPTEIIPDSPAD</sequence>
<feature type="region of interest" description="Disordered" evidence="1">
    <location>
        <begin position="475"/>
        <end position="495"/>
    </location>
</feature>
<evidence type="ECO:0000313" key="3">
    <source>
        <dbReference type="Proteomes" id="UP000236745"/>
    </source>
</evidence>
<evidence type="ECO:0000313" key="2">
    <source>
        <dbReference type="EMBL" id="SEG15061.1"/>
    </source>
</evidence>
<gene>
    <name evidence="2" type="ORF">SAMN05444390_1011499</name>
</gene>